<keyword evidence="4 7" id="KW-0378">Hydrolase</keyword>
<feature type="domain" description="Nucleoside phosphorylase" evidence="6">
    <location>
        <begin position="3"/>
        <end position="227"/>
    </location>
</feature>
<dbReference type="EMBL" id="JBGEWD010000001">
    <property type="protein sequence ID" value="MEY7998667.1"/>
    <property type="molecule type" value="Genomic_DNA"/>
</dbReference>
<evidence type="ECO:0000259" key="6">
    <source>
        <dbReference type="Pfam" id="PF01048"/>
    </source>
</evidence>
<comment type="pathway">
    <text evidence="1">Amino-acid biosynthesis; L-methionine biosynthesis via salvage pathway; S-methyl-5-thio-alpha-D-ribose 1-phosphate from S-methyl-5'-thioadenosine (hydrolase route): step 1/2.</text>
</comment>
<evidence type="ECO:0000256" key="5">
    <source>
        <dbReference type="ARBA" id="ARBA00023167"/>
    </source>
</evidence>
<dbReference type="EC" id="3.2.2.9" evidence="2"/>
<dbReference type="Pfam" id="PF01048">
    <property type="entry name" value="PNP_UDP_1"/>
    <property type="match status" value="1"/>
</dbReference>
<evidence type="ECO:0000313" key="7">
    <source>
        <dbReference type="EMBL" id="MEY7998667.1"/>
    </source>
</evidence>
<dbReference type="InterPro" id="IPR035994">
    <property type="entry name" value="Nucleoside_phosphorylase_sf"/>
</dbReference>
<keyword evidence="5" id="KW-0486">Methionine biosynthesis</keyword>
<dbReference type="GO" id="GO:0008782">
    <property type="term" value="F:adenosylhomocysteine nucleosidase activity"/>
    <property type="evidence" value="ECO:0007669"/>
    <property type="project" value="UniProtKB-EC"/>
</dbReference>
<dbReference type="InterPro" id="IPR010049">
    <property type="entry name" value="MTA_SAH_Nsdase"/>
</dbReference>
<gene>
    <name evidence="7" type="ORF">AB8U03_00375</name>
</gene>
<evidence type="ECO:0000256" key="3">
    <source>
        <dbReference type="ARBA" id="ARBA00022605"/>
    </source>
</evidence>
<evidence type="ECO:0000256" key="1">
    <source>
        <dbReference type="ARBA" id="ARBA00004945"/>
    </source>
</evidence>
<dbReference type="Proteomes" id="UP001564657">
    <property type="component" value="Unassembled WGS sequence"/>
</dbReference>
<keyword evidence="3" id="KW-0028">Amino-acid biosynthesis</keyword>
<dbReference type="NCBIfam" id="TIGR01704">
    <property type="entry name" value="MTA_SAH-Nsdase"/>
    <property type="match status" value="1"/>
</dbReference>
<evidence type="ECO:0000313" key="8">
    <source>
        <dbReference type="Proteomes" id="UP001564657"/>
    </source>
</evidence>
<sequence length="232" mass="25613">MIIGIIGAMDEEVEILLSKMKLEKVQVKANMRFNSGKLYDSEIVVVRSGIGKVNAAICAQILIDDFNVDNIINVGVAGGTAEDIYPGDVVIANSLVQHDVDTSAFGDKIGQIPRMNTYDFKCDRDLIERAQMACKKIENIKNFTGRIVTGDQFICSTEKIKYLNREFNALACEMEGGSIAQVAYLNNIPFVIIRSISDNANNGASMDYKKFAPIAIRNSTEILKNMIMNLSQ</sequence>
<dbReference type="CDD" id="cd09008">
    <property type="entry name" value="MTAN"/>
    <property type="match status" value="1"/>
</dbReference>
<dbReference type="SUPFAM" id="SSF53167">
    <property type="entry name" value="Purine and uridine phosphorylases"/>
    <property type="match status" value="1"/>
</dbReference>
<proteinExistence type="predicted"/>
<dbReference type="NCBIfam" id="NF004079">
    <property type="entry name" value="PRK05584.1"/>
    <property type="match status" value="1"/>
</dbReference>
<dbReference type="PANTHER" id="PTHR46832:SF1">
    <property type="entry name" value="5'-METHYLTHIOADENOSINE_S-ADENOSYLHOMOCYSTEINE NUCLEOSIDASE"/>
    <property type="match status" value="1"/>
</dbReference>
<keyword evidence="7" id="KW-0326">Glycosidase</keyword>
<dbReference type="PANTHER" id="PTHR46832">
    <property type="entry name" value="5'-METHYLTHIOADENOSINE/S-ADENOSYLHOMOCYSTEINE NUCLEOSIDASE"/>
    <property type="match status" value="1"/>
</dbReference>
<name>A0ABV4BIQ2_9CLOT</name>
<evidence type="ECO:0000256" key="4">
    <source>
        <dbReference type="ARBA" id="ARBA00022801"/>
    </source>
</evidence>
<dbReference type="RefSeq" id="WP_369702565.1">
    <property type="nucleotide sequence ID" value="NZ_JBGEWD010000001.1"/>
</dbReference>
<dbReference type="Gene3D" id="3.40.50.1580">
    <property type="entry name" value="Nucleoside phosphorylase domain"/>
    <property type="match status" value="1"/>
</dbReference>
<protein>
    <recommendedName>
        <fullName evidence="2">adenosylhomocysteine nucleosidase</fullName>
        <ecNumber evidence="2">3.2.2.9</ecNumber>
    </recommendedName>
</protein>
<dbReference type="InterPro" id="IPR000845">
    <property type="entry name" value="Nucleoside_phosphorylase_d"/>
</dbReference>
<reference evidence="7 8" key="1">
    <citation type="submission" date="2024-08" db="EMBL/GenBank/DDBJ databases">
        <title>Clostridium lapicellarii sp. nov., and Clostridium renhuaiense sp. nov., two species isolated from the mud in a fermentation cellar used for producing sauce-flavour Chinese liquors.</title>
        <authorList>
            <person name="Yang F."/>
            <person name="Wang H."/>
            <person name="Chen L.Q."/>
            <person name="Zhou N."/>
            <person name="Lu J.J."/>
            <person name="Pu X.X."/>
            <person name="Wan B."/>
            <person name="Wang L."/>
            <person name="Liu S.J."/>
        </authorList>
    </citation>
    <scope>NUCLEOTIDE SEQUENCE [LARGE SCALE GENOMIC DNA]</scope>
    <source>
        <strain evidence="7 8">MT-5</strain>
    </source>
</reference>
<accession>A0ABV4BIQ2</accession>
<organism evidence="7 8">
    <name type="scientific">Clostridium moutaii</name>
    <dbReference type="NCBI Taxonomy" id="3240932"/>
    <lineage>
        <taxon>Bacteria</taxon>
        <taxon>Bacillati</taxon>
        <taxon>Bacillota</taxon>
        <taxon>Clostridia</taxon>
        <taxon>Eubacteriales</taxon>
        <taxon>Clostridiaceae</taxon>
        <taxon>Clostridium</taxon>
    </lineage>
</organism>
<keyword evidence="8" id="KW-1185">Reference proteome</keyword>
<evidence type="ECO:0000256" key="2">
    <source>
        <dbReference type="ARBA" id="ARBA00011974"/>
    </source>
</evidence>
<comment type="caution">
    <text evidence="7">The sequence shown here is derived from an EMBL/GenBank/DDBJ whole genome shotgun (WGS) entry which is preliminary data.</text>
</comment>